<protein>
    <submittedName>
        <fullName evidence="1">Uncharacterized protein</fullName>
    </submittedName>
</protein>
<organism evidence="1 2">
    <name type="scientific">Undibacterium oligocarboniphilum</name>
    <dbReference type="NCBI Taxonomy" id="666702"/>
    <lineage>
        <taxon>Bacteria</taxon>
        <taxon>Pseudomonadati</taxon>
        <taxon>Pseudomonadota</taxon>
        <taxon>Betaproteobacteria</taxon>
        <taxon>Burkholderiales</taxon>
        <taxon>Oxalobacteraceae</taxon>
        <taxon>Undibacterium</taxon>
    </lineage>
</organism>
<accession>A0A850QHZ1</accession>
<dbReference type="Proteomes" id="UP000588051">
    <property type="component" value="Unassembled WGS sequence"/>
</dbReference>
<sequence length="59" mass="6635">MFSTAKAELKELMSLVRELAVYDTTLAVNPAIQPPAESRANRQSKELRLVELASKYEIL</sequence>
<reference evidence="1 2" key="1">
    <citation type="submission" date="2020-06" db="EMBL/GenBank/DDBJ databases">
        <authorList>
            <person name="Qiu C."/>
            <person name="Liu Z."/>
        </authorList>
    </citation>
    <scope>NUCLEOTIDE SEQUENCE [LARGE SCALE GENOMIC DNA]</scope>
    <source>
        <strain evidence="1 2">EM 1</strain>
    </source>
</reference>
<keyword evidence="2" id="KW-1185">Reference proteome</keyword>
<gene>
    <name evidence="1" type="ORF">HV832_13850</name>
</gene>
<proteinExistence type="predicted"/>
<dbReference type="EMBL" id="JABXYJ010000008">
    <property type="protein sequence ID" value="NVO78908.1"/>
    <property type="molecule type" value="Genomic_DNA"/>
</dbReference>
<dbReference type="AlphaFoldDB" id="A0A850QHZ1"/>
<evidence type="ECO:0000313" key="1">
    <source>
        <dbReference type="EMBL" id="NVO78908.1"/>
    </source>
</evidence>
<comment type="caution">
    <text evidence="1">The sequence shown here is derived from an EMBL/GenBank/DDBJ whole genome shotgun (WGS) entry which is preliminary data.</text>
</comment>
<evidence type="ECO:0000313" key="2">
    <source>
        <dbReference type="Proteomes" id="UP000588051"/>
    </source>
</evidence>
<dbReference type="RefSeq" id="WP_176804445.1">
    <property type="nucleotide sequence ID" value="NZ_JABXYJ010000008.1"/>
</dbReference>
<name>A0A850QHZ1_9BURK</name>